<dbReference type="Pfam" id="PF01019">
    <property type="entry name" value="G_glu_transpept"/>
    <property type="match status" value="1"/>
</dbReference>
<dbReference type="InterPro" id="IPR052896">
    <property type="entry name" value="GGT-like_enzyme"/>
</dbReference>
<dbReference type="KEGG" id="scb:SCAB_15691"/>
<dbReference type="AlphaFoldDB" id="C9ZBL6"/>
<reference evidence="1 2" key="1">
    <citation type="journal article" date="2010" name="Mol. Plant Microbe Interact.">
        <title>Streptomyces scabies 87-22 contains a coronafacic acid-like biosynthetic cluster that contributes to plant-microbe interactions.</title>
        <authorList>
            <person name="Bignell D.R."/>
            <person name="Seipke R.F."/>
            <person name="Huguet-Tapia J.C."/>
            <person name="Chambers A.H."/>
            <person name="Parry R.J."/>
            <person name="Loria R."/>
        </authorList>
    </citation>
    <scope>NUCLEOTIDE SEQUENCE [LARGE SCALE GENOMIC DNA]</scope>
    <source>
        <strain evidence="1 2">87.22</strain>
    </source>
</reference>
<dbReference type="Gene3D" id="3.60.20.40">
    <property type="match status" value="1"/>
</dbReference>
<dbReference type="SUPFAM" id="SSF56235">
    <property type="entry name" value="N-terminal nucleophile aminohydrolases (Ntn hydrolases)"/>
    <property type="match status" value="1"/>
</dbReference>
<gene>
    <name evidence="1" type="ordered locus">SCAB_15691</name>
</gene>
<proteinExistence type="predicted"/>
<dbReference type="MEROPS" id="T03.025"/>
<dbReference type="InterPro" id="IPR029055">
    <property type="entry name" value="Ntn_hydrolases_N"/>
</dbReference>
<evidence type="ECO:0000313" key="1">
    <source>
        <dbReference type="EMBL" id="CBG68711.1"/>
    </source>
</evidence>
<keyword evidence="1" id="KW-0808">Transferase</keyword>
<dbReference type="GeneID" id="24309561"/>
<organism evidence="1 2">
    <name type="scientific">Streptomyces scabiei (strain 87.22)</name>
    <dbReference type="NCBI Taxonomy" id="680198"/>
    <lineage>
        <taxon>Bacteria</taxon>
        <taxon>Bacillati</taxon>
        <taxon>Actinomycetota</taxon>
        <taxon>Actinomycetes</taxon>
        <taxon>Kitasatosporales</taxon>
        <taxon>Streptomycetaceae</taxon>
        <taxon>Streptomyces</taxon>
    </lineage>
</organism>
<dbReference type="GO" id="GO:0016740">
    <property type="term" value="F:transferase activity"/>
    <property type="evidence" value="ECO:0007669"/>
    <property type="project" value="UniProtKB-KW"/>
</dbReference>
<dbReference type="PANTHER" id="PTHR43881">
    <property type="entry name" value="GAMMA-GLUTAMYLTRANSPEPTIDASE (AFU_ORTHOLOGUE AFUA_4G13580)"/>
    <property type="match status" value="1"/>
</dbReference>
<dbReference type="Proteomes" id="UP000001444">
    <property type="component" value="Chromosome"/>
</dbReference>
<evidence type="ECO:0000313" key="2">
    <source>
        <dbReference type="Proteomes" id="UP000001444"/>
    </source>
</evidence>
<dbReference type="HOGENOM" id="CLU_014813_3_1_11"/>
<dbReference type="EMBL" id="FN554889">
    <property type="protein sequence ID" value="CBG68711.1"/>
    <property type="molecule type" value="Genomic_DNA"/>
</dbReference>
<dbReference type="RefSeq" id="WP_012999436.1">
    <property type="nucleotide sequence ID" value="NC_013929.1"/>
</dbReference>
<dbReference type="eggNOG" id="COG0405">
    <property type="taxonomic scope" value="Bacteria"/>
</dbReference>
<keyword evidence="2" id="KW-1185">Reference proteome</keyword>
<sequence length="539" mass="54997">MSVLTERRLSASGGEWAVATPHSTASDTAADVLRGGGNAVDAALAAAAMLTVVYPNQCSVGGDLLALVGTADGEVRFVNAGGRAPRAVDVRELTDRYERMPVLGALPVTVPGAVAGWAALAEAWGTRPLAAALAPAEAAAREGVPVAPGLALDLRRERPILARDPGMLGVFFADGDVLGAGRTLRQPALARTLASIAAQGPSALYGGDVGLSLVKLLARHGSAMTAEDLAEHRVRLSETHGAVYDGVEYLSGGDNSQGLYFLQGMRALDVVRSVRGTLDPLGRDAGVVASVLAQAAADRDSFCCDPEWEEATPAEELLSAPYVRRVAERAMAGTPVELLGRPKASGDTVAVVVTDRDGTWVSLIQSVFHCFGAGLLDPGTGVVLHNRGASFSLDPTSPNRLAGGKRPLHTLMPVLVRETGTLVGAHGVMGGRAQPQVHTHLALQLAAGASPGRAVSAPRWVLGAMEAGVTEGAGTVKAERDVPGAGVGAIEGAGFAVDLIGTHDDGVGHGQLVRRADDAAGPRLLAATDPRADGSAVAG</sequence>
<dbReference type="PANTHER" id="PTHR43881:SF1">
    <property type="entry name" value="GAMMA-GLUTAMYLTRANSPEPTIDASE (AFU_ORTHOLOGUE AFUA_4G13580)"/>
    <property type="match status" value="1"/>
</dbReference>
<accession>C9ZBL6</accession>
<name>C9ZBL6_STRSW</name>
<dbReference type="InterPro" id="IPR043137">
    <property type="entry name" value="GGT_ssub_C"/>
</dbReference>
<protein>
    <submittedName>
        <fullName evidence="1">Putative glutamyltransferase</fullName>
    </submittedName>
</protein>
<dbReference type="PRINTS" id="PR01210">
    <property type="entry name" value="GGTRANSPTASE"/>
</dbReference>
<dbReference type="STRING" id="680198.SCAB_15691"/>